<dbReference type="OrthoDB" id="9785203at2"/>
<dbReference type="AlphaFoldDB" id="A0A3P3U0K4"/>
<dbReference type="InterPro" id="IPR009075">
    <property type="entry name" value="AcylCo_DH/oxidase_C"/>
</dbReference>
<dbReference type="InterPro" id="IPR036250">
    <property type="entry name" value="AcylCo_DH-like_C"/>
</dbReference>
<dbReference type="InterPro" id="IPR037069">
    <property type="entry name" value="AcylCoA_DH/ox_N_sf"/>
</dbReference>
<dbReference type="Pfam" id="PF02771">
    <property type="entry name" value="Acyl-CoA_dh_N"/>
    <property type="match status" value="1"/>
</dbReference>
<feature type="domain" description="Acyl-CoA oxidase/dehydrogenase middle" evidence="8">
    <location>
        <begin position="130"/>
        <end position="220"/>
    </location>
</feature>
<evidence type="ECO:0000256" key="2">
    <source>
        <dbReference type="ARBA" id="ARBA00009347"/>
    </source>
</evidence>
<evidence type="ECO:0000256" key="6">
    <source>
        <dbReference type="RuleBase" id="RU362125"/>
    </source>
</evidence>
<evidence type="ECO:0000313" key="10">
    <source>
        <dbReference type="EMBL" id="RRJ63640.1"/>
    </source>
</evidence>
<dbReference type="Gene3D" id="1.10.540.10">
    <property type="entry name" value="Acyl-CoA dehydrogenase/oxidase, N-terminal domain"/>
    <property type="match status" value="1"/>
</dbReference>
<dbReference type="SUPFAM" id="SSF47203">
    <property type="entry name" value="Acyl-CoA dehydrogenase C-terminal domain-like"/>
    <property type="match status" value="1"/>
</dbReference>
<dbReference type="InterPro" id="IPR006091">
    <property type="entry name" value="Acyl-CoA_Oxase/DH_mid-dom"/>
</dbReference>
<gene>
    <name evidence="10" type="ORF">EHV15_12400</name>
</gene>
<dbReference type="RefSeq" id="WP_128631474.1">
    <property type="nucleotide sequence ID" value="NZ_RRCN01000001.1"/>
</dbReference>
<organism evidence="10 11">
    <name type="scientific">Paenibacillus oralis</name>
    <dbReference type="NCBI Taxonomy" id="2490856"/>
    <lineage>
        <taxon>Bacteria</taxon>
        <taxon>Bacillati</taxon>
        <taxon>Bacillota</taxon>
        <taxon>Bacilli</taxon>
        <taxon>Bacillales</taxon>
        <taxon>Paenibacillaceae</taxon>
        <taxon>Paenibacillus</taxon>
    </lineage>
</organism>
<dbReference type="Proteomes" id="UP000267017">
    <property type="component" value="Unassembled WGS sequence"/>
</dbReference>
<accession>A0A3P3U0K4</accession>
<keyword evidence="11" id="KW-1185">Reference proteome</keyword>
<dbReference type="InterPro" id="IPR009100">
    <property type="entry name" value="AcylCoA_DH/oxidase_NM_dom_sf"/>
</dbReference>
<name>A0A3P3U0K4_9BACL</name>
<dbReference type="InterPro" id="IPR046373">
    <property type="entry name" value="Acyl-CoA_Oxase/DH_mid-dom_sf"/>
</dbReference>
<dbReference type="GO" id="GO:0050660">
    <property type="term" value="F:flavin adenine dinucleotide binding"/>
    <property type="evidence" value="ECO:0007669"/>
    <property type="project" value="InterPro"/>
</dbReference>
<reference evidence="10 11" key="1">
    <citation type="submission" date="2018-11" db="EMBL/GenBank/DDBJ databases">
        <title>Genome sequencing of Paenibacillus sp. KCOM 3021 (= ChDC PVNT-B20).</title>
        <authorList>
            <person name="Kook J.-K."/>
            <person name="Park S.-N."/>
            <person name="Lim Y.K."/>
        </authorList>
    </citation>
    <scope>NUCLEOTIDE SEQUENCE [LARGE SCALE GENOMIC DNA]</scope>
    <source>
        <strain evidence="10 11">KCOM 3021</strain>
    </source>
</reference>
<evidence type="ECO:0000256" key="5">
    <source>
        <dbReference type="ARBA" id="ARBA00023002"/>
    </source>
</evidence>
<evidence type="ECO:0000313" key="11">
    <source>
        <dbReference type="Proteomes" id="UP000267017"/>
    </source>
</evidence>
<dbReference type="Pfam" id="PF02770">
    <property type="entry name" value="Acyl-CoA_dh_M"/>
    <property type="match status" value="1"/>
</dbReference>
<evidence type="ECO:0000256" key="1">
    <source>
        <dbReference type="ARBA" id="ARBA00001974"/>
    </source>
</evidence>
<feature type="domain" description="Acyl-CoA dehydrogenase/oxidase N-terminal" evidence="9">
    <location>
        <begin position="24"/>
        <end position="96"/>
    </location>
</feature>
<protein>
    <submittedName>
        <fullName evidence="10">Acyl-CoA dehydrogenase</fullName>
    </submittedName>
</protein>
<dbReference type="Pfam" id="PF00441">
    <property type="entry name" value="Acyl-CoA_dh_1"/>
    <property type="match status" value="1"/>
</dbReference>
<dbReference type="PANTHER" id="PTHR43884">
    <property type="entry name" value="ACYL-COA DEHYDROGENASE"/>
    <property type="match status" value="1"/>
</dbReference>
<evidence type="ECO:0000256" key="3">
    <source>
        <dbReference type="ARBA" id="ARBA00022630"/>
    </source>
</evidence>
<dbReference type="PIRSF" id="PIRSF016578">
    <property type="entry name" value="HsaA"/>
    <property type="match status" value="1"/>
</dbReference>
<evidence type="ECO:0000256" key="4">
    <source>
        <dbReference type="ARBA" id="ARBA00022827"/>
    </source>
</evidence>
<keyword evidence="4 6" id="KW-0274">FAD</keyword>
<dbReference type="InterPro" id="IPR013786">
    <property type="entry name" value="AcylCoA_DH/ox_N"/>
</dbReference>
<dbReference type="EMBL" id="RRCN01000001">
    <property type="protein sequence ID" value="RRJ63640.1"/>
    <property type="molecule type" value="Genomic_DNA"/>
</dbReference>
<evidence type="ECO:0000259" key="9">
    <source>
        <dbReference type="Pfam" id="PF02771"/>
    </source>
</evidence>
<evidence type="ECO:0000259" key="8">
    <source>
        <dbReference type="Pfam" id="PF02770"/>
    </source>
</evidence>
<comment type="caution">
    <text evidence="10">The sequence shown here is derived from an EMBL/GenBank/DDBJ whole genome shotgun (WGS) entry which is preliminary data.</text>
</comment>
<sequence>MDIQHDPYIRSDQERDRLHRLAALAAKFAERAAEHDRLGTFPHENIDELRDFGYMKLTVPETFGGDGISLYEMVQLQERLAMADGSTALAVGWHVGKVLNLRESRSWPEPVWAELCRDIVEKGVMINAFASEPATGSPSRGGRPATTAVAVQGGWVLSGRKNFSTLSPALDRCIITAFCETTGKTAEFLVMMKDGVTIEETWDTLGMRATGSHDIILDQVFVPENHLLKPSGATIDDGGGWLLHIPACYMGIGLAAREFALRFAASYRPNSIKGPIAELPNIRQLIGQMELEQRTARQMLYAAADRWDRHPELRPKLRSDLGLAKMTATNGAIRIVDLAMRIVGGTSLSKSHPLERYYRDVRAGLHNPPMDDAVMAILVGEALEGKLEGKER</sequence>
<dbReference type="Gene3D" id="2.40.110.10">
    <property type="entry name" value="Butyryl-CoA Dehydrogenase, subunit A, domain 2"/>
    <property type="match status" value="1"/>
</dbReference>
<evidence type="ECO:0000259" key="7">
    <source>
        <dbReference type="Pfam" id="PF00441"/>
    </source>
</evidence>
<proteinExistence type="inferred from homology"/>
<comment type="similarity">
    <text evidence="2 6">Belongs to the acyl-CoA dehydrogenase family.</text>
</comment>
<comment type="cofactor">
    <cofactor evidence="1 6">
        <name>FAD</name>
        <dbReference type="ChEBI" id="CHEBI:57692"/>
    </cofactor>
</comment>
<dbReference type="GO" id="GO:0003995">
    <property type="term" value="F:acyl-CoA dehydrogenase activity"/>
    <property type="evidence" value="ECO:0007669"/>
    <property type="project" value="TreeGrafter"/>
</dbReference>
<dbReference type="SUPFAM" id="SSF56645">
    <property type="entry name" value="Acyl-CoA dehydrogenase NM domain-like"/>
    <property type="match status" value="1"/>
</dbReference>
<keyword evidence="3 6" id="KW-0285">Flavoprotein</keyword>
<keyword evidence="5 6" id="KW-0560">Oxidoreductase</keyword>
<feature type="domain" description="Acyl-CoA dehydrogenase/oxidase C-terminal" evidence="7">
    <location>
        <begin position="248"/>
        <end position="363"/>
    </location>
</feature>
<dbReference type="Gene3D" id="1.20.140.10">
    <property type="entry name" value="Butyryl-CoA Dehydrogenase, subunit A, domain 3"/>
    <property type="match status" value="1"/>
</dbReference>
<dbReference type="PANTHER" id="PTHR43884:SF25">
    <property type="entry name" value="ACYL-COA DEHYDROGENASE YDBM-RELATED"/>
    <property type="match status" value="1"/>
</dbReference>
<dbReference type="CDD" id="cd00567">
    <property type="entry name" value="ACAD"/>
    <property type="match status" value="1"/>
</dbReference>